<evidence type="ECO:0000256" key="2">
    <source>
        <dbReference type="ARBA" id="ARBA00022448"/>
    </source>
</evidence>
<dbReference type="GO" id="GO:0008982">
    <property type="term" value="F:protein-N(PI)-phosphohistidine-sugar phosphotransferase activity"/>
    <property type="evidence" value="ECO:0007669"/>
    <property type="project" value="InterPro"/>
</dbReference>
<reference evidence="10 11" key="1">
    <citation type="submission" date="2017-08" db="EMBL/GenBank/DDBJ databases">
        <title>Reclassification of Bisgaard taxon 37 and 44.</title>
        <authorList>
            <person name="Christensen H."/>
        </authorList>
    </citation>
    <scope>NUCLEOTIDE SEQUENCE [LARGE SCALE GENOMIC DNA]</scope>
    <source>
        <strain evidence="10 11">B96_4</strain>
    </source>
</reference>
<comment type="subcellular location">
    <subcellularLocation>
        <location evidence="1">Cell membrane</location>
        <topology evidence="1">Multi-pass membrane protein</topology>
    </subcellularLocation>
</comment>
<keyword evidence="11" id="KW-1185">Reference proteome</keyword>
<keyword evidence="5 8" id="KW-0812">Transmembrane</keyword>
<evidence type="ECO:0000313" key="11">
    <source>
        <dbReference type="Proteomes" id="UP000266258"/>
    </source>
</evidence>
<dbReference type="AlphaFoldDB" id="A0A3A1Y3Y6"/>
<feature type="transmembrane region" description="Helical" evidence="8">
    <location>
        <begin position="109"/>
        <end position="128"/>
    </location>
</feature>
<gene>
    <name evidence="10" type="ORF">CJP74_05180</name>
</gene>
<name>A0A3A1Y3Y6_9GAMM</name>
<feature type="transmembrane region" description="Helical" evidence="8">
    <location>
        <begin position="217"/>
        <end position="237"/>
    </location>
</feature>
<evidence type="ECO:0000259" key="9">
    <source>
        <dbReference type="Pfam" id="PF13303"/>
    </source>
</evidence>
<organism evidence="10 11">
    <name type="scientific">Psittacicella melopsittaci</name>
    <dbReference type="NCBI Taxonomy" id="2028576"/>
    <lineage>
        <taxon>Bacteria</taxon>
        <taxon>Pseudomonadati</taxon>
        <taxon>Pseudomonadota</taxon>
        <taxon>Gammaproteobacteria</taxon>
        <taxon>Pasteurellales</taxon>
        <taxon>Psittacicellaceae</taxon>
        <taxon>Psittacicella</taxon>
    </lineage>
</organism>
<dbReference type="Proteomes" id="UP000266258">
    <property type="component" value="Unassembled WGS sequence"/>
</dbReference>
<keyword evidence="4" id="KW-0762">Sugar transport</keyword>
<dbReference type="OrthoDB" id="396983at2"/>
<feature type="domain" description="Phosphotransferase system EIIC" evidence="9">
    <location>
        <begin position="9"/>
        <end position="353"/>
    </location>
</feature>
<dbReference type="EMBL" id="NRJH01000045">
    <property type="protein sequence ID" value="RIY32161.1"/>
    <property type="molecule type" value="Genomic_DNA"/>
</dbReference>
<feature type="transmembrane region" description="Helical" evidence="8">
    <location>
        <begin position="324"/>
        <end position="345"/>
    </location>
</feature>
<feature type="transmembrane region" description="Helical" evidence="8">
    <location>
        <begin position="12"/>
        <end position="32"/>
    </location>
</feature>
<dbReference type="InterPro" id="IPR003352">
    <property type="entry name" value="PTS_EIIC"/>
</dbReference>
<feature type="transmembrane region" description="Helical" evidence="8">
    <location>
        <begin position="287"/>
        <end position="304"/>
    </location>
</feature>
<feature type="transmembrane region" description="Helical" evidence="8">
    <location>
        <begin position="140"/>
        <end position="161"/>
    </location>
</feature>
<protein>
    <recommendedName>
        <fullName evidence="9">Phosphotransferase system EIIC domain-containing protein</fullName>
    </recommendedName>
</protein>
<feature type="transmembrane region" description="Helical" evidence="8">
    <location>
        <begin position="52"/>
        <end position="70"/>
    </location>
</feature>
<feature type="transmembrane region" description="Helical" evidence="8">
    <location>
        <begin position="181"/>
        <end position="208"/>
    </location>
</feature>
<evidence type="ECO:0000256" key="7">
    <source>
        <dbReference type="ARBA" id="ARBA00023136"/>
    </source>
</evidence>
<accession>A0A3A1Y3Y6</accession>
<evidence type="ECO:0000256" key="1">
    <source>
        <dbReference type="ARBA" id="ARBA00004651"/>
    </source>
</evidence>
<sequence length="361" mass="37892">MSIKDFSIKTLNAGGLGIVLPLIPYAILGTLLKPLAADYSVIASFLKYSQQIQGVAPILIGFLVGTFVGLNPLRAGVVSFISFISAANLSVANLFTASGEAVSVLQLRGLGDLVNAIFMAGVSSAIILKMNNIFRSLEIICLPIFGVALAYIGRDFSLPVVSYVTTGIADAVEYFTTLNPVLMSLLIGASFAIIIISPVSSVVIALAIKLNAVNSGIANLGCSATMISVLIGSIFVNKPGVSITVGLGIVKMLVGNLLKYPILALPLAISGALCGLSAYLLDIHGTAFAAGFGYSGLIGPLAAYENYMAAQVITSGEAIIRLLIGYIAIPFVICSLVHFIFIKIFKIYTFEIVRFTPLENK</sequence>
<proteinExistence type="predicted"/>
<feature type="transmembrane region" description="Helical" evidence="8">
    <location>
        <begin position="257"/>
        <end position="280"/>
    </location>
</feature>
<dbReference type="GO" id="GO:0009401">
    <property type="term" value="P:phosphoenolpyruvate-dependent sugar phosphotransferase system"/>
    <property type="evidence" value="ECO:0007669"/>
    <property type="project" value="InterPro"/>
</dbReference>
<keyword evidence="7 8" id="KW-0472">Membrane</keyword>
<evidence type="ECO:0000256" key="4">
    <source>
        <dbReference type="ARBA" id="ARBA00022597"/>
    </source>
</evidence>
<keyword evidence="2" id="KW-0813">Transport</keyword>
<dbReference type="RefSeq" id="WP_119497219.1">
    <property type="nucleotide sequence ID" value="NZ_NRJH01000045.1"/>
</dbReference>
<evidence type="ECO:0000256" key="3">
    <source>
        <dbReference type="ARBA" id="ARBA00022475"/>
    </source>
</evidence>
<keyword evidence="3" id="KW-1003">Cell membrane</keyword>
<evidence type="ECO:0000313" key="10">
    <source>
        <dbReference type="EMBL" id="RIY32161.1"/>
    </source>
</evidence>
<evidence type="ECO:0000256" key="6">
    <source>
        <dbReference type="ARBA" id="ARBA00022989"/>
    </source>
</evidence>
<dbReference type="GO" id="GO:0005886">
    <property type="term" value="C:plasma membrane"/>
    <property type="evidence" value="ECO:0007669"/>
    <property type="project" value="UniProtKB-SubCell"/>
</dbReference>
<dbReference type="Pfam" id="PF13303">
    <property type="entry name" value="PTS_EIIC_2"/>
    <property type="match status" value="1"/>
</dbReference>
<keyword evidence="6 8" id="KW-1133">Transmembrane helix</keyword>
<feature type="transmembrane region" description="Helical" evidence="8">
    <location>
        <begin position="77"/>
        <end position="97"/>
    </location>
</feature>
<evidence type="ECO:0000256" key="5">
    <source>
        <dbReference type="ARBA" id="ARBA00022692"/>
    </source>
</evidence>
<evidence type="ECO:0000256" key="8">
    <source>
        <dbReference type="SAM" id="Phobius"/>
    </source>
</evidence>
<comment type="caution">
    <text evidence="10">The sequence shown here is derived from an EMBL/GenBank/DDBJ whole genome shotgun (WGS) entry which is preliminary data.</text>
</comment>